<proteinExistence type="predicted"/>
<dbReference type="KEGG" id="tti:THITH_04915"/>
<dbReference type="SUPFAM" id="SSF56059">
    <property type="entry name" value="Glutathione synthetase ATP-binding domain-like"/>
    <property type="match status" value="1"/>
</dbReference>
<dbReference type="AlphaFoldDB" id="W0DRR3"/>
<evidence type="ECO:0000259" key="2">
    <source>
        <dbReference type="PROSITE" id="PS50975"/>
    </source>
</evidence>
<protein>
    <recommendedName>
        <fullName evidence="2">ATP-grasp domain-containing protein</fullName>
    </recommendedName>
</protein>
<dbReference type="InterPro" id="IPR013815">
    <property type="entry name" value="ATP_grasp_subdomain_1"/>
</dbReference>
<accession>W0DRR3</accession>
<dbReference type="PROSITE" id="PS50975">
    <property type="entry name" value="ATP_GRASP"/>
    <property type="match status" value="1"/>
</dbReference>
<dbReference type="GO" id="GO:0005524">
    <property type="term" value="F:ATP binding"/>
    <property type="evidence" value="ECO:0007669"/>
    <property type="project" value="UniProtKB-UniRule"/>
</dbReference>
<feature type="domain" description="ATP-grasp" evidence="2">
    <location>
        <begin position="116"/>
        <end position="318"/>
    </location>
</feature>
<evidence type="ECO:0000256" key="1">
    <source>
        <dbReference type="PROSITE-ProRule" id="PRU00409"/>
    </source>
</evidence>
<keyword evidence="4" id="KW-1185">Reference proteome</keyword>
<dbReference type="GO" id="GO:0003824">
    <property type="term" value="F:catalytic activity"/>
    <property type="evidence" value="ECO:0007669"/>
    <property type="project" value="UniProtKB-ARBA"/>
</dbReference>
<dbReference type="Gene3D" id="3.30.470.20">
    <property type="entry name" value="ATP-grasp fold, B domain"/>
    <property type="match status" value="1"/>
</dbReference>
<name>W0DRR3_9GAMM</name>
<evidence type="ECO:0000313" key="3">
    <source>
        <dbReference type="EMBL" id="AHE99957.1"/>
    </source>
</evidence>
<dbReference type="Proteomes" id="UP000005289">
    <property type="component" value="Chromosome"/>
</dbReference>
<keyword evidence="1" id="KW-0547">Nucleotide-binding</keyword>
<dbReference type="HOGENOM" id="CLU_739118_0_0_6"/>
<organism evidence="3 4">
    <name type="scientific">Thioalkalivibrio paradoxus ARh 1</name>
    <dbReference type="NCBI Taxonomy" id="713585"/>
    <lineage>
        <taxon>Bacteria</taxon>
        <taxon>Pseudomonadati</taxon>
        <taxon>Pseudomonadota</taxon>
        <taxon>Gammaproteobacteria</taxon>
        <taxon>Chromatiales</taxon>
        <taxon>Ectothiorhodospiraceae</taxon>
        <taxon>Thioalkalivibrio</taxon>
    </lineage>
</organism>
<dbReference type="GO" id="GO:0046872">
    <property type="term" value="F:metal ion binding"/>
    <property type="evidence" value="ECO:0007669"/>
    <property type="project" value="InterPro"/>
</dbReference>
<sequence length="359" mass="39696">MLLSGGSLVGQNIIAALSQRRDQLDIRAVNSKADEPTLFDFDAVYLAPWIGSDPGAFEQRFDAIVEEAAPDLVIPCRDDDVAFLAARAQRDPNARSRYLCGSRSIADALSDKWESWRFSSALGLPFAPTLRADCARDELDAFVHAHGFPLVAKPVSGFASRGVVLVLDREQLARLVGRNDYIFQKFLGDPDRVRAHAQSVARDGVPLFHTFEEVKHSIQGCIAPEGRISGLMVTDNLMRFGRSERVDLATDPELESAGMQWVRTFAEAGWRGPLNIQCQRGSDGRLAIYEYNGRFTGATAARYLLGFDEVGMVVRDWLAFPLRVDAPPPGARSVIRTMNSRMLDPGKVTSLSRTLSWRP</sequence>
<evidence type="ECO:0000313" key="4">
    <source>
        <dbReference type="Proteomes" id="UP000005289"/>
    </source>
</evidence>
<reference evidence="3 4" key="1">
    <citation type="submission" date="2013-12" db="EMBL/GenBank/DDBJ databases">
        <authorList>
            <consortium name="DOE Joint Genome Institute"/>
            <person name="Muyzer G."/>
            <person name="Huntemann M."/>
            <person name="Han J."/>
            <person name="Chen A."/>
            <person name="Kyrpides N."/>
            <person name="Mavromatis K."/>
            <person name="Markowitz V."/>
            <person name="Palaniappan K."/>
            <person name="Ivanova N."/>
            <person name="Schaumberg A."/>
            <person name="Pati A."/>
            <person name="Liolios K."/>
            <person name="Nordberg H.P."/>
            <person name="Cantor M.N."/>
            <person name="Hua S.X."/>
            <person name="Woyke T."/>
        </authorList>
    </citation>
    <scope>NUCLEOTIDE SEQUENCE [LARGE SCALE GENOMIC DNA]</scope>
    <source>
        <strain evidence="3 4">ARh 1</strain>
    </source>
</reference>
<keyword evidence="1" id="KW-0067">ATP-binding</keyword>
<dbReference type="STRING" id="713585.THITH_04915"/>
<dbReference type="EMBL" id="CP007029">
    <property type="protein sequence ID" value="AHE99957.1"/>
    <property type="molecule type" value="Genomic_DNA"/>
</dbReference>
<dbReference type="Gene3D" id="3.40.50.20">
    <property type="match status" value="1"/>
</dbReference>
<dbReference type="Gene3D" id="3.30.1490.20">
    <property type="entry name" value="ATP-grasp fold, A domain"/>
    <property type="match status" value="1"/>
</dbReference>
<dbReference type="InterPro" id="IPR011761">
    <property type="entry name" value="ATP-grasp"/>
</dbReference>
<gene>
    <name evidence="3" type="ORF">THITH_04915</name>
</gene>